<proteinExistence type="predicted"/>
<dbReference type="Proteomes" id="UP001497623">
    <property type="component" value="Unassembled WGS sequence"/>
</dbReference>
<evidence type="ECO:0000313" key="1">
    <source>
        <dbReference type="EMBL" id="CAL4081023.1"/>
    </source>
</evidence>
<comment type="caution">
    <text evidence="1">The sequence shown here is derived from an EMBL/GenBank/DDBJ whole genome shotgun (WGS) entry which is preliminary data.</text>
</comment>
<accession>A0AAV2QD02</accession>
<organism evidence="1 2">
    <name type="scientific">Meganyctiphanes norvegica</name>
    <name type="common">Northern krill</name>
    <name type="synonym">Thysanopoda norvegica</name>
    <dbReference type="NCBI Taxonomy" id="48144"/>
    <lineage>
        <taxon>Eukaryota</taxon>
        <taxon>Metazoa</taxon>
        <taxon>Ecdysozoa</taxon>
        <taxon>Arthropoda</taxon>
        <taxon>Crustacea</taxon>
        <taxon>Multicrustacea</taxon>
        <taxon>Malacostraca</taxon>
        <taxon>Eumalacostraca</taxon>
        <taxon>Eucarida</taxon>
        <taxon>Euphausiacea</taxon>
        <taxon>Euphausiidae</taxon>
        <taxon>Meganyctiphanes</taxon>
    </lineage>
</organism>
<reference evidence="1 2" key="1">
    <citation type="submission" date="2024-05" db="EMBL/GenBank/DDBJ databases">
        <authorList>
            <person name="Wallberg A."/>
        </authorList>
    </citation>
    <scope>NUCLEOTIDE SEQUENCE [LARGE SCALE GENOMIC DNA]</scope>
</reference>
<name>A0AAV2QD02_MEGNR</name>
<dbReference type="AlphaFoldDB" id="A0AAV2QD02"/>
<keyword evidence="2" id="KW-1185">Reference proteome</keyword>
<protein>
    <submittedName>
        <fullName evidence="1">Uncharacterized protein</fullName>
    </submittedName>
</protein>
<gene>
    <name evidence="1" type="ORF">MNOR_LOCUS11451</name>
</gene>
<dbReference type="EMBL" id="CAXKWB010006022">
    <property type="protein sequence ID" value="CAL4081023.1"/>
    <property type="molecule type" value="Genomic_DNA"/>
</dbReference>
<evidence type="ECO:0000313" key="2">
    <source>
        <dbReference type="Proteomes" id="UP001497623"/>
    </source>
</evidence>
<sequence>MFTRKGVCGGGCPSLPCCNCAEVGLRCAEACTCCEKKPTCRSVLDYFCPREQGCACLYPESYDCCDGCAGSFGSCAGSWAVCGTCSAPTCTSCNPCEDFSECGECCPTDMWQSCIPVGLCNCQPCTCDCQTPECSTIDCLCFEITIKGRGTQDVHELS</sequence>